<sequence>MRMSRVKRRRLNLQRRRERMHCRKKAAAALLTGLAAGAPLRADAVTLNVLQDIYGDFDYMENNLANIRAFDLAKEYVGEAAKNAALSQSYLEEAEGICREAAGNLRMAEENRQQAEEQVRLTAEELQKTRAERIRLTEQAVASQQAVADYLPVWYEARAELQQRLDVQQAAALERPAEAAAAEDGGLSLRERQRAEWIEAAWEEAGFENSRLPELEMRFAASAAAGSTGDGADGLSEAQAAIDAYWARMEQLEAEADAAREYFDSVSERLDELKEQCREAEEAEADCRRYVLELERELARNKQDVLDCQQDVAICQNEQAEANKACFQALLERNDSFEAVIEAKASLLHLGDGSGAQNRLGYYSWQGAAAGHQLYDAYSCYWAGYGRELSISNAYVYSHTGLADGEMSGLTDTTVSAMYANKHPVYDVRYGLDVNLPTGESRMHDNAVVPDYLAPYGSLGEGWNFTPRLEVARHVDKYTAWTWRSAYAFRGSYANSWDDPASVVHPGSIWSNELEYLHTDEARQYMVKLQYTKNSRSSMTGAVNNYSFTEGDGMAGRGYFRSWFTKLDSWAVYSAWSYDRAAAYDDAAMGGAGVHRLYYGGGWFHRFDDRRQLRLFANWLRAEGAAYDPLTRQSYSSGRRFSVSLGYDWRLDDRNSLSLDVERAVMRQQGDANYRGWGVMMSYNRSF</sequence>
<dbReference type="AlphaFoldDB" id="A0A6I2UG72"/>
<dbReference type="RefSeq" id="WP_154406702.1">
    <property type="nucleotide sequence ID" value="NZ_VUNR01000009.1"/>
</dbReference>
<dbReference type="Proteomes" id="UP000433181">
    <property type="component" value="Unassembled WGS sequence"/>
</dbReference>
<accession>A0A6I2UG72</accession>
<keyword evidence="3" id="KW-1185">Reference proteome</keyword>
<name>A0A6I2UG72_9FIRM</name>
<protein>
    <submittedName>
        <fullName evidence="2">Uncharacterized protein</fullName>
    </submittedName>
</protein>
<gene>
    <name evidence="2" type="ORF">FYJ84_05990</name>
</gene>
<dbReference type="EMBL" id="VUNR01000009">
    <property type="protein sequence ID" value="MSU08534.1"/>
    <property type="molecule type" value="Genomic_DNA"/>
</dbReference>
<comment type="caution">
    <text evidence="2">The sequence shown here is derived from an EMBL/GenBank/DDBJ whole genome shotgun (WGS) entry which is preliminary data.</text>
</comment>
<feature type="coiled-coil region" evidence="1">
    <location>
        <begin position="235"/>
        <end position="311"/>
    </location>
</feature>
<proteinExistence type="predicted"/>
<keyword evidence="1" id="KW-0175">Coiled coil</keyword>
<evidence type="ECO:0000313" key="3">
    <source>
        <dbReference type="Proteomes" id="UP000433181"/>
    </source>
</evidence>
<organism evidence="2 3">
    <name type="scientific">Anaerovibrio slackiae</name>
    <dbReference type="NCBI Taxonomy" id="2652309"/>
    <lineage>
        <taxon>Bacteria</taxon>
        <taxon>Bacillati</taxon>
        <taxon>Bacillota</taxon>
        <taxon>Negativicutes</taxon>
        <taxon>Selenomonadales</taxon>
        <taxon>Selenomonadaceae</taxon>
        <taxon>Anaerovibrio</taxon>
    </lineage>
</organism>
<reference evidence="2 3" key="1">
    <citation type="submission" date="2019-08" db="EMBL/GenBank/DDBJ databases">
        <title>In-depth cultivation of the pig gut microbiome towards novel bacterial diversity and tailored functional studies.</title>
        <authorList>
            <person name="Wylensek D."/>
            <person name="Hitch T.C.A."/>
            <person name="Clavel T."/>
        </authorList>
    </citation>
    <scope>NUCLEOTIDE SEQUENCE [LARGE SCALE GENOMIC DNA]</scope>
    <source>
        <strain evidence="2 3">WCA-693-APC-5D-A</strain>
    </source>
</reference>
<evidence type="ECO:0000256" key="1">
    <source>
        <dbReference type="SAM" id="Coils"/>
    </source>
</evidence>
<feature type="coiled-coil region" evidence="1">
    <location>
        <begin position="91"/>
        <end position="132"/>
    </location>
</feature>
<dbReference type="GeneID" id="96778463"/>
<evidence type="ECO:0000313" key="2">
    <source>
        <dbReference type="EMBL" id="MSU08534.1"/>
    </source>
</evidence>